<sequence length="278" mass="32178">MLKNSIKMQWNVLWERRTATIILALVTALMLVNFFSNVWIYQGRDVLDMYHPMKLLTLSSWSQYSYYLMQYYPLLVVIPAGFALFADKQLNQYIFIQTRVGAKAYYWGKLVVVFLVTFLVFAGPFLLEIILNIIAFPINAVGDPANFGVYDANYLDQIDMQLFSNLYTKSQYAYALVFTLFFGLISGVLAIFTVAVSMFQIRYRIFLFLPCYLLLHLLAYVNQLIPAITLETNYFFYLVFYNHFRNATGSSIALVVITLSICLVSILIFSVKMRKDAF</sequence>
<keyword evidence="1" id="KW-1133">Transmembrane helix</keyword>
<gene>
    <name evidence="2" type="ORF">OWO01_13355</name>
</gene>
<protein>
    <submittedName>
        <fullName evidence="2">Uncharacterized protein</fullName>
    </submittedName>
</protein>
<evidence type="ECO:0000256" key="1">
    <source>
        <dbReference type="SAM" id="Phobius"/>
    </source>
</evidence>
<comment type="caution">
    <text evidence="2">The sequence shown here is derived from an EMBL/GenBank/DDBJ whole genome shotgun (WGS) entry which is preliminary data.</text>
</comment>
<feature type="transmembrane region" description="Helical" evidence="1">
    <location>
        <begin position="21"/>
        <end position="41"/>
    </location>
</feature>
<dbReference type="Proteomes" id="UP001084197">
    <property type="component" value="Unassembled WGS sequence"/>
</dbReference>
<name>A0A9J6RFT3_9BACI</name>
<feature type="transmembrane region" description="Helical" evidence="1">
    <location>
        <begin position="250"/>
        <end position="271"/>
    </location>
</feature>
<reference evidence="2" key="1">
    <citation type="submission" date="2022-11" db="EMBL/GenBank/DDBJ databases">
        <title>WGS of Natronobacillus azotifigens 24KS-1, an anaerobic diazotrophic haloalkaliphile from soda-rich habitats.</title>
        <authorList>
            <person name="Sorokin D.Y."/>
            <person name="Merkel A.Y."/>
        </authorList>
    </citation>
    <scope>NUCLEOTIDE SEQUENCE</scope>
    <source>
        <strain evidence="2">24KS-1</strain>
    </source>
</reference>
<proteinExistence type="predicted"/>
<evidence type="ECO:0000313" key="3">
    <source>
        <dbReference type="Proteomes" id="UP001084197"/>
    </source>
</evidence>
<dbReference type="RefSeq" id="WP_268780963.1">
    <property type="nucleotide sequence ID" value="NZ_JAPRAT010000029.1"/>
</dbReference>
<evidence type="ECO:0000313" key="2">
    <source>
        <dbReference type="EMBL" id="MCZ0704195.1"/>
    </source>
</evidence>
<keyword evidence="1" id="KW-0472">Membrane</keyword>
<feature type="transmembrane region" description="Helical" evidence="1">
    <location>
        <begin position="64"/>
        <end position="85"/>
    </location>
</feature>
<keyword evidence="3" id="KW-1185">Reference proteome</keyword>
<feature type="transmembrane region" description="Helical" evidence="1">
    <location>
        <begin position="206"/>
        <end position="230"/>
    </location>
</feature>
<accession>A0A9J6RFT3</accession>
<dbReference type="EMBL" id="JAPRAT010000029">
    <property type="protein sequence ID" value="MCZ0704195.1"/>
    <property type="molecule type" value="Genomic_DNA"/>
</dbReference>
<feature type="transmembrane region" description="Helical" evidence="1">
    <location>
        <begin position="106"/>
        <end position="127"/>
    </location>
</feature>
<feature type="transmembrane region" description="Helical" evidence="1">
    <location>
        <begin position="172"/>
        <end position="199"/>
    </location>
</feature>
<organism evidence="2 3">
    <name type="scientific">Natronobacillus azotifigens</name>
    <dbReference type="NCBI Taxonomy" id="472978"/>
    <lineage>
        <taxon>Bacteria</taxon>
        <taxon>Bacillati</taxon>
        <taxon>Bacillota</taxon>
        <taxon>Bacilli</taxon>
        <taxon>Bacillales</taxon>
        <taxon>Bacillaceae</taxon>
        <taxon>Natronobacillus</taxon>
    </lineage>
</organism>
<keyword evidence="1" id="KW-0812">Transmembrane</keyword>
<dbReference type="AlphaFoldDB" id="A0A9J6RFT3"/>